<evidence type="ECO:0000256" key="1">
    <source>
        <dbReference type="SAM" id="Phobius"/>
    </source>
</evidence>
<evidence type="ECO:0000313" key="2">
    <source>
        <dbReference type="EMBL" id="GER29190.1"/>
    </source>
</evidence>
<dbReference type="Proteomes" id="UP000325081">
    <property type="component" value="Unassembled WGS sequence"/>
</dbReference>
<name>A0A5A7P8U6_STRAF</name>
<keyword evidence="1" id="KW-0812">Transmembrane</keyword>
<protein>
    <submittedName>
        <fullName evidence="2">Non-structural protein 1</fullName>
    </submittedName>
</protein>
<keyword evidence="1" id="KW-0472">Membrane</keyword>
<proteinExistence type="predicted"/>
<dbReference type="EMBL" id="BKCP01003336">
    <property type="protein sequence ID" value="GER29190.1"/>
    <property type="molecule type" value="Genomic_DNA"/>
</dbReference>
<organism evidence="2 3">
    <name type="scientific">Striga asiatica</name>
    <name type="common">Asiatic witchweed</name>
    <name type="synonym">Buchnera asiatica</name>
    <dbReference type="NCBI Taxonomy" id="4170"/>
    <lineage>
        <taxon>Eukaryota</taxon>
        <taxon>Viridiplantae</taxon>
        <taxon>Streptophyta</taxon>
        <taxon>Embryophyta</taxon>
        <taxon>Tracheophyta</taxon>
        <taxon>Spermatophyta</taxon>
        <taxon>Magnoliopsida</taxon>
        <taxon>eudicotyledons</taxon>
        <taxon>Gunneridae</taxon>
        <taxon>Pentapetalae</taxon>
        <taxon>asterids</taxon>
        <taxon>lamiids</taxon>
        <taxon>Lamiales</taxon>
        <taxon>Orobanchaceae</taxon>
        <taxon>Buchnereae</taxon>
        <taxon>Striga</taxon>
    </lineage>
</organism>
<reference evidence="3" key="1">
    <citation type="journal article" date="2019" name="Curr. Biol.">
        <title>Genome Sequence of Striga asiatica Provides Insight into the Evolution of Plant Parasitism.</title>
        <authorList>
            <person name="Yoshida S."/>
            <person name="Kim S."/>
            <person name="Wafula E.K."/>
            <person name="Tanskanen J."/>
            <person name="Kim Y.M."/>
            <person name="Honaas L."/>
            <person name="Yang Z."/>
            <person name="Spallek T."/>
            <person name="Conn C.E."/>
            <person name="Ichihashi Y."/>
            <person name="Cheong K."/>
            <person name="Cui S."/>
            <person name="Der J.P."/>
            <person name="Gundlach H."/>
            <person name="Jiao Y."/>
            <person name="Hori C."/>
            <person name="Ishida J.K."/>
            <person name="Kasahara H."/>
            <person name="Kiba T."/>
            <person name="Kim M.S."/>
            <person name="Koo N."/>
            <person name="Laohavisit A."/>
            <person name="Lee Y.H."/>
            <person name="Lumba S."/>
            <person name="McCourt P."/>
            <person name="Mortimer J.C."/>
            <person name="Mutuku J.M."/>
            <person name="Nomura T."/>
            <person name="Sasaki-Sekimoto Y."/>
            <person name="Seto Y."/>
            <person name="Wang Y."/>
            <person name="Wakatake T."/>
            <person name="Sakakibara H."/>
            <person name="Demura T."/>
            <person name="Yamaguchi S."/>
            <person name="Yoneyama K."/>
            <person name="Manabe R.I."/>
            <person name="Nelson D.C."/>
            <person name="Schulman A.H."/>
            <person name="Timko M.P."/>
            <person name="dePamphilis C.W."/>
            <person name="Choi D."/>
            <person name="Shirasu K."/>
        </authorList>
    </citation>
    <scope>NUCLEOTIDE SEQUENCE [LARGE SCALE GENOMIC DNA]</scope>
    <source>
        <strain evidence="3">cv. UVA1</strain>
    </source>
</reference>
<comment type="caution">
    <text evidence="2">The sequence shown here is derived from an EMBL/GenBank/DDBJ whole genome shotgun (WGS) entry which is preliminary data.</text>
</comment>
<keyword evidence="1" id="KW-1133">Transmembrane helix</keyword>
<evidence type="ECO:0000313" key="3">
    <source>
        <dbReference type="Proteomes" id="UP000325081"/>
    </source>
</evidence>
<keyword evidence="3" id="KW-1185">Reference proteome</keyword>
<dbReference type="AlphaFoldDB" id="A0A5A7P8U6"/>
<feature type="transmembrane region" description="Helical" evidence="1">
    <location>
        <begin position="29"/>
        <end position="49"/>
    </location>
</feature>
<gene>
    <name evidence="2" type="ORF">STAS_05037</name>
</gene>
<sequence>MSRMANLVVSATLNPTMHRTTLDVLEVHVWSPLLAIAAIAELIGILSGWTTTKRVDVGPGTYAVFCWRSAPPKPRLPSPPLKSPQPSSAPSHVVAYLLFE</sequence>
<accession>A0A5A7P8U6</accession>